<dbReference type="SUPFAM" id="SSF49854">
    <property type="entry name" value="Spermadhesin, CUB domain"/>
    <property type="match status" value="1"/>
</dbReference>
<dbReference type="InterPro" id="IPR035914">
    <property type="entry name" value="Sperma_CUB_dom_sf"/>
</dbReference>
<dbReference type="PROSITE" id="PS01180">
    <property type="entry name" value="CUB"/>
    <property type="match status" value="1"/>
</dbReference>
<evidence type="ECO:0000256" key="1">
    <source>
        <dbReference type="ARBA" id="ARBA00022737"/>
    </source>
</evidence>
<evidence type="ECO:0000259" key="4">
    <source>
        <dbReference type="PROSITE" id="PS01180"/>
    </source>
</evidence>
<dbReference type="Pfam" id="PF00431">
    <property type="entry name" value="CUB"/>
    <property type="match status" value="1"/>
</dbReference>
<dbReference type="EMBL" id="SRLO01000158">
    <property type="protein sequence ID" value="TNN70851.1"/>
    <property type="molecule type" value="Genomic_DNA"/>
</dbReference>
<keyword evidence="2" id="KW-1015">Disulfide bond</keyword>
<evidence type="ECO:0000256" key="3">
    <source>
        <dbReference type="PROSITE-ProRule" id="PRU00059"/>
    </source>
</evidence>
<dbReference type="PANTHER" id="PTHR24251">
    <property type="entry name" value="OVOCHYMASE-RELATED"/>
    <property type="match status" value="1"/>
</dbReference>
<dbReference type="SMART" id="SM00042">
    <property type="entry name" value="CUB"/>
    <property type="match status" value="1"/>
</dbReference>
<dbReference type="CDD" id="cd00041">
    <property type="entry name" value="CUB"/>
    <property type="match status" value="1"/>
</dbReference>
<protein>
    <submittedName>
        <fullName evidence="5">Platelet-derived growth factor C</fullName>
    </submittedName>
</protein>
<feature type="domain" description="CUB" evidence="4">
    <location>
        <begin position="31"/>
        <end position="147"/>
    </location>
</feature>
<proteinExistence type="predicted"/>
<dbReference type="Proteomes" id="UP000314294">
    <property type="component" value="Unassembled WGS sequence"/>
</dbReference>
<reference evidence="5 6" key="1">
    <citation type="submission" date="2019-03" db="EMBL/GenBank/DDBJ databases">
        <title>First draft genome of Liparis tanakae, snailfish: a comprehensive survey of snailfish specific genes.</title>
        <authorList>
            <person name="Kim W."/>
            <person name="Song I."/>
            <person name="Jeong J.-H."/>
            <person name="Kim D."/>
            <person name="Kim S."/>
            <person name="Ryu S."/>
            <person name="Song J.Y."/>
            <person name="Lee S.K."/>
        </authorList>
    </citation>
    <scope>NUCLEOTIDE SEQUENCE [LARGE SCALE GENOMIC DNA]</scope>
    <source>
        <tissue evidence="5">Muscle</tissue>
    </source>
</reference>
<dbReference type="OrthoDB" id="8641091at2759"/>
<dbReference type="Gene3D" id="2.60.120.290">
    <property type="entry name" value="Spermadhesin, CUB domain"/>
    <property type="match status" value="1"/>
</dbReference>
<dbReference type="InterPro" id="IPR000859">
    <property type="entry name" value="CUB_dom"/>
</dbReference>
<comment type="caution">
    <text evidence="5">The sequence shown here is derived from an EMBL/GenBank/DDBJ whole genome shotgun (WGS) entry which is preliminary data.</text>
</comment>
<dbReference type="AlphaFoldDB" id="A0A4Z2HZ53"/>
<sequence length="175" mass="19809">MNGPEELKDFKERPSYVHYVMSQTGVQDSHQEKVITVSGEGMVHSPDFPRTYPRNTALVWRLVATDNMRIQLAFDERFGLEDPEDGICKYDFVEIEDPTENTVLGRWCGSQSAPASHTSKGSQIRIRFISDEYFPSEPGFCIRYSVLPVVNICEQAGRVGGESEVEDTMLPEKNI</sequence>
<comment type="caution">
    <text evidence="3">Lacks conserved residue(s) required for the propagation of feature annotation.</text>
</comment>
<accession>A0A4Z2HZ53</accession>
<gene>
    <name evidence="5" type="primary">Pdgfc</name>
    <name evidence="5" type="ORF">EYF80_018985</name>
</gene>
<keyword evidence="1" id="KW-0677">Repeat</keyword>
<keyword evidence="6" id="KW-1185">Reference proteome</keyword>
<dbReference type="FunFam" id="2.60.120.290:FF:000017">
    <property type="entry name" value="Platelet derived growth factor C"/>
    <property type="match status" value="1"/>
</dbReference>
<evidence type="ECO:0000313" key="6">
    <source>
        <dbReference type="Proteomes" id="UP000314294"/>
    </source>
</evidence>
<organism evidence="5 6">
    <name type="scientific">Liparis tanakae</name>
    <name type="common">Tanaka's snailfish</name>
    <dbReference type="NCBI Taxonomy" id="230148"/>
    <lineage>
        <taxon>Eukaryota</taxon>
        <taxon>Metazoa</taxon>
        <taxon>Chordata</taxon>
        <taxon>Craniata</taxon>
        <taxon>Vertebrata</taxon>
        <taxon>Euteleostomi</taxon>
        <taxon>Actinopterygii</taxon>
        <taxon>Neopterygii</taxon>
        <taxon>Teleostei</taxon>
        <taxon>Neoteleostei</taxon>
        <taxon>Acanthomorphata</taxon>
        <taxon>Eupercaria</taxon>
        <taxon>Perciformes</taxon>
        <taxon>Cottioidei</taxon>
        <taxon>Cottales</taxon>
        <taxon>Liparidae</taxon>
        <taxon>Liparis</taxon>
    </lineage>
</organism>
<name>A0A4Z2HZ53_9TELE</name>
<evidence type="ECO:0000256" key="2">
    <source>
        <dbReference type="ARBA" id="ARBA00023157"/>
    </source>
</evidence>
<evidence type="ECO:0000313" key="5">
    <source>
        <dbReference type="EMBL" id="TNN70851.1"/>
    </source>
</evidence>